<accession>A0A2R7Y4W6</accession>
<dbReference type="SUPFAM" id="SSF55681">
    <property type="entry name" value="Class II aaRS and biotin synthetases"/>
    <property type="match status" value="1"/>
</dbReference>
<comment type="caution">
    <text evidence="2">The sequence shown here is derived from an EMBL/GenBank/DDBJ whole genome shotgun (WGS) entry which is preliminary data.</text>
</comment>
<evidence type="ECO:0000313" key="3">
    <source>
        <dbReference type="Proteomes" id="UP000244093"/>
    </source>
</evidence>
<feature type="domain" description="BPL/LPL catalytic" evidence="1">
    <location>
        <begin position="14"/>
        <end position="204"/>
    </location>
</feature>
<evidence type="ECO:0000259" key="1">
    <source>
        <dbReference type="PROSITE" id="PS51733"/>
    </source>
</evidence>
<dbReference type="PANTHER" id="PTHR43679:SF2">
    <property type="entry name" value="OCTANOYL-[GCVH]:PROTEIN N-OCTANOYLTRANSFERASE"/>
    <property type="match status" value="1"/>
</dbReference>
<dbReference type="InterPro" id="IPR004143">
    <property type="entry name" value="BPL_LPL_catalytic"/>
</dbReference>
<dbReference type="Gene3D" id="3.30.930.10">
    <property type="entry name" value="Bira Bifunctional Protein, Domain 2"/>
    <property type="match status" value="1"/>
</dbReference>
<name>A0A2R7Y4W6_9CREN</name>
<dbReference type="Pfam" id="PF21948">
    <property type="entry name" value="LplA-B_cat"/>
    <property type="match status" value="1"/>
</dbReference>
<dbReference type="Proteomes" id="UP000244093">
    <property type="component" value="Unassembled WGS sequence"/>
</dbReference>
<evidence type="ECO:0000313" key="2">
    <source>
        <dbReference type="EMBL" id="PUA32586.1"/>
    </source>
</evidence>
<dbReference type="PANTHER" id="PTHR43679">
    <property type="entry name" value="OCTANOYLTRANSFERASE LIPM-RELATED"/>
    <property type="match status" value="1"/>
</dbReference>
<proteinExistence type="predicted"/>
<dbReference type="InterPro" id="IPR050664">
    <property type="entry name" value="Octanoyltrans_LipM/LipL"/>
</dbReference>
<reference evidence="2 3" key="1">
    <citation type="journal article" date="2018" name="Syst. Appl. Microbiol.">
        <title>A new symbiotic nanoarchaeote (Candidatus Nanoclepta minutus) and its host (Zestosphaera tikiterensis gen. nov., sp. nov.) from a New Zealand hot spring.</title>
        <authorList>
            <person name="St John E."/>
            <person name="Liu Y."/>
            <person name="Podar M."/>
            <person name="Stott M.B."/>
            <person name="Meneghin J."/>
            <person name="Chen Z."/>
            <person name="Lagutin K."/>
            <person name="Mitchell K."/>
            <person name="Reysenbach A.L."/>
        </authorList>
    </citation>
    <scope>NUCLEOTIDE SEQUENCE [LARGE SCALE GENOMIC DNA]</scope>
    <source>
        <strain evidence="2">NZ3</strain>
    </source>
</reference>
<sequence length="234" mass="25979">MALDEALMYLHGLGYSPPTLRLYMFKPSTITLGYFQSVSDNVSEECLSKVPVVRRISGGGAVLHDEFGEITYSIVLRESQDLRNPLHSFKILTEGVVRAARFLGAPAEFAPLNDGIIAGKKFSGQAQARKLGVILQHGTFMYATRVELLAKCLKAPTEKFVGKGTTSILDRVTTISAYLGREVTRDEAVNSLIKGFSEALKLDLYEGTYSEAELTLAKSIEWKYRSVEWTYLRP</sequence>
<gene>
    <name evidence="2" type="ORF">B7O98_06690</name>
</gene>
<dbReference type="EMBL" id="NBVN01000004">
    <property type="protein sequence ID" value="PUA32586.1"/>
    <property type="molecule type" value="Genomic_DNA"/>
</dbReference>
<dbReference type="InterPro" id="IPR045864">
    <property type="entry name" value="aa-tRNA-synth_II/BPL/LPL"/>
</dbReference>
<dbReference type="CDD" id="cd16443">
    <property type="entry name" value="LplA"/>
    <property type="match status" value="1"/>
</dbReference>
<protein>
    <recommendedName>
        <fullName evidence="1">BPL/LPL catalytic domain-containing protein</fullName>
    </recommendedName>
</protein>
<dbReference type="PROSITE" id="PS51733">
    <property type="entry name" value="BPL_LPL_CATALYTIC"/>
    <property type="match status" value="1"/>
</dbReference>
<organism evidence="2 3">
    <name type="scientific">Zestosphaera tikiterensis</name>
    <dbReference type="NCBI Taxonomy" id="1973259"/>
    <lineage>
        <taxon>Archaea</taxon>
        <taxon>Thermoproteota</taxon>
        <taxon>Thermoprotei</taxon>
        <taxon>Desulfurococcales</taxon>
        <taxon>Desulfurococcaceae</taxon>
        <taxon>Zestosphaera</taxon>
    </lineage>
</organism>
<dbReference type="AlphaFoldDB" id="A0A2R7Y4W6"/>